<dbReference type="Proteomes" id="UP001067235">
    <property type="component" value="Unassembled WGS sequence"/>
</dbReference>
<dbReference type="Gene3D" id="1.20.140.10">
    <property type="entry name" value="Butyryl-CoA Dehydrogenase, subunit A, domain 3"/>
    <property type="match status" value="1"/>
</dbReference>
<dbReference type="InterPro" id="IPR036250">
    <property type="entry name" value="AcylCo_DH-like_C"/>
</dbReference>
<keyword evidence="11" id="KW-1185">Reference proteome</keyword>
<evidence type="ECO:0000256" key="6">
    <source>
        <dbReference type="RuleBase" id="RU362125"/>
    </source>
</evidence>
<dbReference type="SUPFAM" id="SSF47203">
    <property type="entry name" value="Acyl-CoA dehydrogenase C-terminal domain-like"/>
    <property type="match status" value="1"/>
</dbReference>
<dbReference type="PANTHER" id="PTHR43884">
    <property type="entry name" value="ACYL-COA DEHYDROGENASE"/>
    <property type="match status" value="1"/>
</dbReference>
<evidence type="ECO:0000256" key="2">
    <source>
        <dbReference type="ARBA" id="ARBA00009347"/>
    </source>
</evidence>
<dbReference type="InterPro" id="IPR046373">
    <property type="entry name" value="Acyl-CoA_Oxase/DH_mid-dom_sf"/>
</dbReference>
<dbReference type="InterPro" id="IPR006091">
    <property type="entry name" value="Acyl-CoA_Oxase/DH_mid-dom"/>
</dbReference>
<dbReference type="Pfam" id="PF02770">
    <property type="entry name" value="Acyl-CoA_dh_M"/>
    <property type="match status" value="1"/>
</dbReference>
<evidence type="ECO:0000313" key="11">
    <source>
        <dbReference type="Proteomes" id="UP001067235"/>
    </source>
</evidence>
<feature type="domain" description="Acyl-CoA oxidase/dehydrogenase middle" evidence="8">
    <location>
        <begin position="123"/>
        <end position="210"/>
    </location>
</feature>
<evidence type="ECO:0000256" key="4">
    <source>
        <dbReference type="ARBA" id="ARBA00022827"/>
    </source>
</evidence>
<evidence type="ECO:0000259" key="8">
    <source>
        <dbReference type="Pfam" id="PF02770"/>
    </source>
</evidence>
<dbReference type="SUPFAM" id="SSF56645">
    <property type="entry name" value="Acyl-CoA dehydrogenase NM domain-like"/>
    <property type="match status" value="1"/>
</dbReference>
<gene>
    <name evidence="10" type="ORF">O4213_13825</name>
</gene>
<feature type="domain" description="Acyl-CoA dehydrogenase/oxidase C-terminal" evidence="7">
    <location>
        <begin position="228"/>
        <end position="376"/>
    </location>
</feature>
<accession>A0ABT4MWK7</accession>
<dbReference type="InterPro" id="IPR009075">
    <property type="entry name" value="AcylCo_DH/oxidase_C"/>
</dbReference>
<reference evidence="10" key="1">
    <citation type="submission" date="2022-12" db="EMBL/GenBank/DDBJ databases">
        <authorList>
            <person name="Krivoruchko A.V."/>
            <person name="Elkin A."/>
        </authorList>
    </citation>
    <scope>NUCLEOTIDE SEQUENCE</scope>
    <source>
        <strain evidence="10">IEGM 1388</strain>
    </source>
</reference>
<dbReference type="Pfam" id="PF00441">
    <property type="entry name" value="Acyl-CoA_dh_1"/>
    <property type="match status" value="1"/>
</dbReference>
<dbReference type="Gene3D" id="1.10.540.10">
    <property type="entry name" value="Acyl-CoA dehydrogenase/oxidase, N-terminal domain"/>
    <property type="match status" value="1"/>
</dbReference>
<feature type="domain" description="Acyl-CoA dehydrogenase/oxidase N-terminal" evidence="9">
    <location>
        <begin position="6"/>
        <end position="120"/>
    </location>
</feature>
<comment type="cofactor">
    <cofactor evidence="1 6">
        <name>FAD</name>
        <dbReference type="ChEBI" id="CHEBI:57692"/>
    </cofactor>
</comment>
<keyword evidence="5 6" id="KW-0560">Oxidoreductase</keyword>
<name>A0ABT4MWK7_GORRU</name>
<evidence type="ECO:0000259" key="7">
    <source>
        <dbReference type="Pfam" id="PF00441"/>
    </source>
</evidence>
<proteinExistence type="inferred from homology"/>
<comment type="caution">
    <text evidence="10">The sequence shown here is derived from an EMBL/GenBank/DDBJ whole genome shotgun (WGS) entry which is preliminary data.</text>
</comment>
<comment type="similarity">
    <text evidence="2 6">Belongs to the acyl-CoA dehydrogenase family.</text>
</comment>
<organism evidence="10 11">
    <name type="scientific">Gordonia rubripertincta</name>
    <name type="common">Rhodococcus corallinus</name>
    <dbReference type="NCBI Taxonomy" id="36822"/>
    <lineage>
        <taxon>Bacteria</taxon>
        <taxon>Bacillati</taxon>
        <taxon>Actinomycetota</taxon>
        <taxon>Actinomycetes</taxon>
        <taxon>Mycobacteriales</taxon>
        <taxon>Gordoniaceae</taxon>
        <taxon>Gordonia</taxon>
    </lineage>
</organism>
<evidence type="ECO:0000256" key="5">
    <source>
        <dbReference type="ARBA" id="ARBA00023002"/>
    </source>
</evidence>
<sequence length="382" mass="40651">MTVILSDEQAGLQSAVQDFCRRECGTLDRVREVLDPGEDSQSSALYSKIAGLGWLGIAIPEQYGGSGGTYVDQTVLFEALNRGGAPVKAIGATTTVAGCYKRFGSESQKAQALSSIAGGEIMAISISEPGAGSDVAAVSCQAKKVDGGYLINGQKTWCSYAHLAGRILLLARTSREDKAHRGLTVFEVPTNAHGIVTRRIPTMGGDEVNDVFYTDVFVPDTAVVGEVGRGFVQIMAGLDGERLLAAAVSLGIAQRALEQLVSYLNDRKQFGKALSDFQVLRHRVADLAIELECARLLTYEAAQALESNDTGRRVTELASMAKTKASETAKQVCLEGVQMMGGYGYAVEYGMEANLRHSILLPIYAGANEIQREIISGSIGLA</sequence>
<evidence type="ECO:0000259" key="9">
    <source>
        <dbReference type="Pfam" id="PF02771"/>
    </source>
</evidence>
<dbReference type="InterPro" id="IPR013786">
    <property type="entry name" value="AcylCoA_DH/ox_N"/>
</dbReference>
<evidence type="ECO:0000313" key="10">
    <source>
        <dbReference type="EMBL" id="MCZ4551065.1"/>
    </source>
</evidence>
<evidence type="ECO:0000256" key="1">
    <source>
        <dbReference type="ARBA" id="ARBA00001974"/>
    </source>
</evidence>
<dbReference type="Gene3D" id="2.40.110.10">
    <property type="entry name" value="Butyryl-CoA Dehydrogenase, subunit A, domain 2"/>
    <property type="match status" value="1"/>
</dbReference>
<dbReference type="EMBL" id="JAPWIE010000004">
    <property type="protein sequence ID" value="MCZ4551065.1"/>
    <property type="molecule type" value="Genomic_DNA"/>
</dbReference>
<keyword evidence="4 6" id="KW-0274">FAD</keyword>
<dbReference type="PANTHER" id="PTHR43884:SF20">
    <property type="entry name" value="ACYL-COA DEHYDROGENASE FADE28"/>
    <property type="match status" value="1"/>
</dbReference>
<dbReference type="InterPro" id="IPR009100">
    <property type="entry name" value="AcylCoA_DH/oxidase_NM_dom_sf"/>
</dbReference>
<keyword evidence="3 6" id="KW-0285">Flavoprotein</keyword>
<protein>
    <submittedName>
        <fullName evidence="10">Acyl-CoA/acyl-ACP dehydrogenase</fullName>
    </submittedName>
</protein>
<evidence type="ECO:0000256" key="3">
    <source>
        <dbReference type="ARBA" id="ARBA00022630"/>
    </source>
</evidence>
<dbReference type="InterPro" id="IPR037069">
    <property type="entry name" value="AcylCoA_DH/ox_N_sf"/>
</dbReference>
<dbReference type="Pfam" id="PF02771">
    <property type="entry name" value="Acyl-CoA_dh_N"/>
    <property type="match status" value="1"/>
</dbReference>